<dbReference type="Proteomes" id="UP000774804">
    <property type="component" value="Unassembled WGS sequence"/>
</dbReference>
<dbReference type="Proteomes" id="UP000736787">
    <property type="component" value="Unassembled WGS sequence"/>
</dbReference>
<dbReference type="AlphaFoldDB" id="A0A329RVN9"/>
<dbReference type="Proteomes" id="UP000251314">
    <property type="component" value="Unassembled WGS sequence"/>
</dbReference>
<dbReference type="Proteomes" id="UP000735874">
    <property type="component" value="Unassembled WGS sequence"/>
</dbReference>
<dbReference type="EMBL" id="RCMV01000807">
    <property type="protein sequence ID" value="KAG3212703.1"/>
    <property type="molecule type" value="Genomic_DNA"/>
</dbReference>
<reference evidence="7 8" key="1">
    <citation type="submission" date="2018-01" db="EMBL/GenBank/DDBJ databases">
        <title>Draft genome of the strawberry crown rot pathogen Phytophthora cactorum.</title>
        <authorList>
            <person name="Armitage A.D."/>
            <person name="Lysoe E."/>
            <person name="Nellist C.F."/>
            <person name="Harrison R.J."/>
            <person name="Brurberg M.B."/>
        </authorList>
    </citation>
    <scope>NUCLEOTIDE SEQUENCE [LARGE SCALE GENOMIC DNA]</scope>
    <source>
        <strain evidence="7 8">10300</strain>
    </source>
</reference>
<dbReference type="OrthoDB" id="92357at2759"/>
<comment type="caution">
    <text evidence="7">The sequence shown here is derived from an EMBL/GenBank/DDBJ whole genome shotgun (WGS) entry which is preliminary data.</text>
</comment>
<evidence type="ECO:0000313" key="5">
    <source>
        <dbReference type="EMBL" id="KAG2971075.1"/>
    </source>
</evidence>
<organism evidence="7 8">
    <name type="scientific">Phytophthora cactorum</name>
    <dbReference type="NCBI Taxonomy" id="29920"/>
    <lineage>
        <taxon>Eukaryota</taxon>
        <taxon>Sar</taxon>
        <taxon>Stramenopiles</taxon>
        <taxon>Oomycota</taxon>
        <taxon>Peronosporomycetes</taxon>
        <taxon>Peronosporales</taxon>
        <taxon>Peronosporaceae</taxon>
        <taxon>Phytophthora</taxon>
    </lineage>
</organism>
<evidence type="ECO:0000313" key="2">
    <source>
        <dbReference type="EMBL" id="KAG2850569.1"/>
    </source>
</evidence>
<evidence type="ECO:0000313" key="6">
    <source>
        <dbReference type="EMBL" id="KAG3212703.1"/>
    </source>
</evidence>
<evidence type="ECO:0000313" key="8">
    <source>
        <dbReference type="Proteomes" id="UP000251314"/>
    </source>
</evidence>
<accession>A0A329RVN9</accession>
<dbReference type="EMBL" id="RCML01000688">
    <property type="protein sequence ID" value="KAG2971075.1"/>
    <property type="molecule type" value="Genomic_DNA"/>
</dbReference>
<dbReference type="EMBL" id="RCMI01000006">
    <property type="protein sequence ID" value="KAG2943909.1"/>
    <property type="molecule type" value="Genomic_DNA"/>
</dbReference>
<dbReference type="EMBL" id="RCMK01000892">
    <property type="protein sequence ID" value="KAG2908641.1"/>
    <property type="molecule type" value="Genomic_DNA"/>
</dbReference>
<name>A0A329RVN9_9STRA</name>
<sequence length="109" mass="12418">MLRRQLQDHEGSTSAFEFKPPKRPTLCEWVRTSWNKLSVPTIKNGFRRAHILAPLPAREQQQEEPQLPDVGSVTEQELRLIEVTVGDILSDDELNFSDSESDNDAVAIF</sequence>
<feature type="region of interest" description="Disordered" evidence="1">
    <location>
        <begin position="54"/>
        <end position="73"/>
    </location>
</feature>
<dbReference type="VEuPathDB" id="FungiDB:PC110_g16175"/>
<dbReference type="Proteomes" id="UP000697107">
    <property type="component" value="Unassembled WGS sequence"/>
</dbReference>
<dbReference type="EMBL" id="RCMG01000674">
    <property type="protein sequence ID" value="KAG2850569.1"/>
    <property type="molecule type" value="Genomic_DNA"/>
</dbReference>
<evidence type="ECO:0008006" key="9">
    <source>
        <dbReference type="Google" id="ProtNLM"/>
    </source>
</evidence>
<dbReference type="EMBL" id="MJFZ01000564">
    <property type="protein sequence ID" value="RAW27432.1"/>
    <property type="molecule type" value="Genomic_DNA"/>
</dbReference>
<keyword evidence="8" id="KW-1185">Reference proteome</keyword>
<evidence type="ECO:0000313" key="4">
    <source>
        <dbReference type="EMBL" id="KAG2943909.1"/>
    </source>
</evidence>
<gene>
    <name evidence="7" type="ORF">PC110_g16175</name>
    <name evidence="2" type="ORF">PC113_g16666</name>
    <name evidence="4" type="ORF">PC115_g579</name>
    <name evidence="3" type="ORF">PC117_g19890</name>
    <name evidence="5" type="ORF">PC118_g16489</name>
    <name evidence="6" type="ORF">PC129_g16344</name>
</gene>
<evidence type="ECO:0000313" key="3">
    <source>
        <dbReference type="EMBL" id="KAG2908641.1"/>
    </source>
</evidence>
<protein>
    <recommendedName>
        <fullName evidence="9">DDE-1 domain-containing protein</fullName>
    </recommendedName>
</protein>
<evidence type="ECO:0000256" key="1">
    <source>
        <dbReference type="SAM" id="MobiDB-lite"/>
    </source>
</evidence>
<evidence type="ECO:0000313" key="7">
    <source>
        <dbReference type="EMBL" id="RAW27432.1"/>
    </source>
</evidence>
<proteinExistence type="predicted"/>
<reference evidence="6" key="2">
    <citation type="submission" date="2018-05" db="EMBL/GenBank/DDBJ databases">
        <title>Effector identification in a new, highly contiguous assembly of the strawberry crown rot pathogen Phytophthora cactorum.</title>
        <authorList>
            <person name="Armitage A.D."/>
            <person name="Nellist C.F."/>
            <person name="Bates H."/>
            <person name="Vickerstaff R.J."/>
            <person name="Harrison R.J."/>
        </authorList>
    </citation>
    <scope>NUCLEOTIDE SEQUENCE</scope>
    <source>
        <strain evidence="2">15-7</strain>
        <strain evidence="4">4032</strain>
        <strain evidence="3">4040</strain>
        <strain evidence="5">P415</strain>
        <strain evidence="6">P421</strain>
    </source>
</reference>
<dbReference type="Proteomes" id="UP000760860">
    <property type="component" value="Unassembled WGS sequence"/>
</dbReference>